<dbReference type="EMBL" id="KV407457">
    <property type="protein sequence ID" value="KZF23288.1"/>
    <property type="molecule type" value="Genomic_DNA"/>
</dbReference>
<comment type="function">
    <text evidence="8">DNA-dependent RNA polymerase catalyzes the transcription of DNA into RNA using the four ribonucleoside triphosphates as substrates.</text>
</comment>
<dbReference type="GO" id="GO:0003676">
    <property type="term" value="F:nucleic acid binding"/>
    <property type="evidence" value="ECO:0007669"/>
    <property type="project" value="InterPro"/>
</dbReference>
<feature type="zinc finger region" description="C4-type" evidence="10">
    <location>
        <begin position="10"/>
        <end position="33"/>
    </location>
</feature>
<dbReference type="SUPFAM" id="SSF57783">
    <property type="entry name" value="Zinc beta-ribbon"/>
    <property type="match status" value="1"/>
</dbReference>
<evidence type="ECO:0000256" key="9">
    <source>
        <dbReference type="PIRSR" id="PIRSR005586-1"/>
    </source>
</evidence>
<protein>
    <recommendedName>
        <fullName evidence="8">DNA-directed RNA polymerase subunit</fullName>
    </recommendedName>
</protein>
<evidence type="ECO:0000256" key="4">
    <source>
        <dbReference type="ARBA" id="ARBA00022771"/>
    </source>
</evidence>
<keyword evidence="4 10" id="KW-0863">Zinc-finger</keyword>
<dbReference type="InterPro" id="IPR001222">
    <property type="entry name" value="Znf_TFIIS"/>
</dbReference>
<dbReference type="Gene3D" id="2.20.25.10">
    <property type="match status" value="1"/>
</dbReference>
<comment type="similarity">
    <text evidence="8">Belongs to the archaeal rpoM/eukaryotic RPA12/RPB9/RPC11 RNA polymerase family.</text>
</comment>
<dbReference type="PANTHER" id="PTHR11239:SF14">
    <property type="entry name" value="DNA-DIRECTED RNA POLYMERASE I SUBUNIT RPA12"/>
    <property type="match status" value="1"/>
</dbReference>
<keyword evidence="3 9" id="KW-0479">Metal-binding</keyword>
<dbReference type="GO" id="GO:0008270">
    <property type="term" value="F:zinc ion binding"/>
    <property type="evidence" value="ECO:0007669"/>
    <property type="project" value="UniProtKB-KW"/>
</dbReference>
<dbReference type="SMART" id="SM00440">
    <property type="entry name" value="ZnF_C2C2"/>
    <property type="match status" value="1"/>
</dbReference>
<feature type="binding site" evidence="9">
    <location>
        <position position="10"/>
    </location>
    <ligand>
        <name>Zn(2+)</name>
        <dbReference type="ChEBI" id="CHEBI:29105"/>
        <label>1</label>
    </ligand>
</feature>
<dbReference type="InterPro" id="IPR012164">
    <property type="entry name" value="Rpa12/Rpb9/Rpc10/TFS"/>
</dbReference>
<dbReference type="GO" id="GO:0003899">
    <property type="term" value="F:DNA-directed RNA polymerase activity"/>
    <property type="evidence" value="ECO:0007669"/>
    <property type="project" value="InterPro"/>
</dbReference>
<feature type="binding site" evidence="9">
    <location>
        <position position="13"/>
    </location>
    <ligand>
        <name>Zn(2+)</name>
        <dbReference type="ChEBI" id="CHEBI:29105"/>
        <label>1</label>
    </ligand>
</feature>
<dbReference type="OrthoDB" id="10056816at2759"/>
<dbReference type="InterPro" id="IPR034004">
    <property type="entry name" value="Zn_ribbon_RPA12_C"/>
</dbReference>
<dbReference type="CDD" id="cd10507">
    <property type="entry name" value="Zn-ribbon_RPA12"/>
    <property type="match status" value="1"/>
</dbReference>
<keyword evidence="13" id="KW-1185">Reference proteome</keyword>
<dbReference type="PIRSF" id="PIRSF005586">
    <property type="entry name" value="RNApol_RpoM"/>
    <property type="match status" value="1"/>
</dbReference>
<evidence type="ECO:0000256" key="7">
    <source>
        <dbReference type="ARBA" id="ARBA00023242"/>
    </source>
</evidence>
<comment type="subcellular location">
    <subcellularLocation>
        <location evidence="1">Nucleus</location>
        <location evidence="1">Nucleolus</location>
    </subcellularLocation>
</comment>
<name>A0A165HCA2_XYLHT</name>
<reference evidence="12 13" key="1">
    <citation type="journal article" date="2016" name="Fungal Biol.">
        <title>The genome of Xylona heveae provides a window into fungal endophytism.</title>
        <authorList>
            <person name="Gazis R."/>
            <person name="Kuo A."/>
            <person name="Riley R."/>
            <person name="LaButti K."/>
            <person name="Lipzen A."/>
            <person name="Lin J."/>
            <person name="Amirebrahimi M."/>
            <person name="Hesse C.N."/>
            <person name="Spatafora J.W."/>
            <person name="Henrissat B."/>
            <person name="Hainaut M."/>
            <person name="Grigoriev I.V."/>
            <person name="Hibbett D.S."/>
        </authorList>
    </citation>
    <scope>NUCLEOTIDE SEQUENCE [LARGE SCALE GENOMIC DNA]</scope>
    <source>
        <strain evidence="12 13">TC161</strain>
    </source>
</reference>
<feature type="binding site" evidence="9">
    <location>
        <position position="115"/>
    </location>
    <ligand>
        <name>Zn(2+)</name>
        <dbReference type="ChEBI" id="CHEBI:29105"/>
        <label>2</label>
    </ligand>
</feature>
<evidence type="ECO:0000313" key="12">
    <source>
        <dbReference type="EMBL" id="KZF23288.1"/>
    </source>
</evidence>
<dbReference type="InterPro" id="IPR019761">
    <property type="entry name" value="DNA-dir_RNA_pol-M_15_CS"/>
</dbReference>
<evidence type="ECO:0000256" key="6">
    <source>
        <dbReference type="ARBA" id="ARBA00023163"/>
    </source>
</evidence>
<evidence type="ECO:0000259" key="11">
    <source>
        <dbReference type="PROSITE" id="PS51133"/>
    </source>
</evidence>
<evidence type="ECO:0000256" key="2">
    <source>
        <dbReference type="ARBA" id="ARBA00022478"/>
    </source>
</evidence>
<dbReference type="AlphaFoldDB" id="A0A165HCA2"/>
<sequence length="123" mass="13230">MSAIGTLVFCNDCGNLLDGSIGDPKSILTCDVCGAQCRDTSSNTVTTTSQPTDFPSALRSKRSAVQTVTAGDMKTEATIHETCPDCETTGQMRYYSVQLRSADEGSTNFFTCTHCGHKWNTNN</sequence>
<proteinExistence type="inferred from homology"/>
<feature type="binding site" evidence="9">
    <location>
        <position position="112"/>
    </location>
    <ligand>
        <name>Zn(2+)</name>
        <dbReference type="ChEBI" id="CHEBI:29105"/>
        <label>2</label>
    </ligand>
</feature>
<evidence type="ECO:0000313" key="13">
    <source>
        <dbReference type="Proteomes" id="UP000076632"/>
    </source>
</evidence>
<dbReference type="RefSeq" id="XP_018188843.1">
    <property type="nucleotide sequence ID" value="XM_018334972.1"/>
</dbReference>
<evidence type="ECO:0000256" key="10">
    <source>
        <dbReference type="PIRSR" id="PIRSR005586-2"/>
    </source>
</evidence>
<dbReference type="PANTHER" id="PTHR11239">
    <property type="entry name" value="DNA-DIRECTED RNA POLYMERASE"/>
    <property type="match status" value="1"/>
</dbReference>
<dbReference type="GO" id="GO:0005736">
    <property type="term" value="C:RNA polymerase I complex"/>
    <property type="evidence" value="ECO:0007669"/>
    <property type="project" value="TreeGrafter"/>
</dbReference>
<dbReference type="GO" id="GO:0006363">
    <property type="term" value="P:termination of RNA polymerase I transcription"/>
    <property type="evidence" value="ECO:0007669"/>
    <property type="project" value="TreeGrafter"/>
</dbReference>
<accession>A0A165HCA2</accession>
<feature type="binding site" evidence="9">
    <location>
        <position position="86"/>
    </location>
    <ligand>
        <name>Zn(2+)</name>
        <dbReference type="ChEBI" id="CHEBI:29105"/>
        <label>2</label>
    </ligand>
</feature>
<evidence type="ECO:0000256" key="1">
    <source>
        <dbReference type="ARBA" id="ARBA00004604"/>
    </source>
</evidence>
<keyword evidence="5 9" id="KW-0862">Zinc</keyword>
<gene>
    <name evidence="12" type="ORF">L228DRAFT_267297</name>
</gene>
<feature type="binding site" evidence="9">
    <location>
        <position position="30"/>
    </location>
    <ligand>
        <name>Zn(2+)</name>
        <dbReference type="ChEBI" id="CHEBI:29105"/>
        <label>1</label>
    </ligand>
</feature>
<evidence type="ECO:0000256" key="3">
    <source>
        <dbReference type="ARBA" id="ARBA00022723"/>
    </source>
</evidence>
<keyword evidence="6 8" id="KW-0804">Transcription</keyword>
<keyword evidence="7 8" id="KW-0539">Nucleus</keyword>
<dbReference type="STRING" id="1328760.A0A165HCA2"/>
<evidence type="ECO:0000256" key="5">
    <source>
        <dbReference type="ARBA" id="ARBA00022833"/>
    </source>
</evidence>
<dbReference type="Proteomes" id="UP000076632">
    <property type="component" value="Unassembled WGS sequence"/>
</dbReference>
<keyword evidence="2 8" id="KW-0240">DNA-directed RNA polymerase</keyword>
<dbReference type="PROSITE" id="PS51133">
    <property type="entry name" value="ZF_TFIIS_2"/>
    <property type="match status" value="1"/>
</dbReference>
<organism evidence="12 13">
    <name type="scientific">Xylona heveae (strain CBS 132557 / TC161)</name>
    <dbReference type="NCBI Taxonomy" id="1328760"/>
    <lineage>
        <taxon>Eukaryota</taxon>
        <taxon>Fungi</taxon>
        <taxon>Dikarya</taxon>
        <taxon>Ascomycota</taxon>
        <taxon>Pezizomycotina</taxon>
        <taxon>Xylonomycetes</taxon>
        <taxon>Xylonales</taxon>
        <taxon>Xylonaceae</taxon>
        <taxon>Xylona</taxon>
    </lineage>
</organism>
<dbReference type="OMA" id="EMQYHTL"/>
<evidence type="ECO:0000256" key="8">
    <source>
        <dbReference type="PIRNR" id="PIRNR005586"/>
    </source>
</evidence>
<feature type="binding site" evidence="9">
    <location>
        <position position="83"/>
    </location>
    <ligand>
        <name>Zn(2+)</name>
        <dbReference type="ChEBI" id="CHEBI:29105"/>
        <label>2</label>
    </ligand>
</feature>
<dbReference type="Pfam" id="PF01096">
    <property type="entry name" value="Zn_ribbon_TFIIS"/>
    <property type="match status" value="1"/>
</dbReference>
<dbReference type="PROSITE" id="PS01030">
    <property type="entry name" value="RNA_POL_M_15KD"/>
    <property type="match status" value="1"/>
</dbReference>
<dbReference type="GeneID" id="28900109"/>
<dbReference type="InParanoid" id="A0A165HCA2"/>
<dbReference type="FunCoup" id="A0A165HCA2">
    <property type="interactions" value="675"/>
</dbReference>
<feature type="binding site" evidence="9">
    <location>
        <position position="33"/>
    </location>
    <ligand>
        <name>Zn(2+)</name>
        <dbReference type="ChEBI" id="CHEBI:29105"/>
        <label>1</label>
    </ligand>
</feature>
<feature type="domain" description="TFIIS-type" evidence="11">
    <location>
        <begin position="79"/>
        <end position="120"/>
    </location>
</feature>